<name>A0AAD7ECE9_9AGAR</name>
<evidence type="ECO:0000313" key="2">
    <source>
        <dbReference type="EMBL" id="KAJ7312256.1"/>
    </source>
</evidence>
<dbReference type="EMBL" id="JARIHO010000073">
    <property type="protein sequence ID" value="KAJ7312256.1"/>
    <property type="molecule type" value="Genomic_DNA"/>
</dbReference>
<evidence type="ECO:0000256" key="1">
    <source>
        <dbReference type="SAM" id="Phobius"/>
    </source>
</evidence>
<dbReference type="AlphaFoldDB" id="A0AAD7ECE9"/>
<protein>
    <submittedName>
        <fullName evidence="2">Uncharacterized protein</fullName>
    </submittedName>
</protein>
<gene>
    <name evidence="2" type="ORF">DFH08DRAFT_1044752</name>
</gene>
<feature type="transmembrane region" description="Helical" evidence="1">
    <location>
        <begin position="64"/>
        <end position="85"/>
    </location>
</feature>
<keyword evidence="1" id="KW-0472">Membrane</keyword>
<accession>A0AAD7ECE9</accession>
<keyword evidence="1" id="KW-1133">Transmembrane helix</keyword>
<feature type="transmembrane region" description="Helical" evidence="1">
    <location>
        <begin position="97"/>
        <end position="122"/>
    </location>
</feature>
<sequence>MTKLANSTKAPPTDTERRLGITWDVPVLFGIMFILATAELGFTVDTFQYKHKTHSWDSSTERSRIGFLIFSSVRTMALSSVYIGFHCARKVFSSMFHTIFVVLSTIFWIVSGVLIHTLFGLIECGGVGRIAGGLNECHELKIIEVLSWVLAAVSIVAAVPVVMRAMAERKRRMDNKANGVNEKVGRGGVHNEKGGRFGFGRKNHGGALPGATGASAV</sequence>
<feature type="transmembrane region" description="Helical" evidence="1">
    <location>
        <begin position="142"/>
        <end position="163"/>
    </location>
</feature>
<feature type="transmembrane region" description="Helical" evidence="1">
    <location>
        <begin position="21"/>
        <end position="44"/>
    </location>
</feature>
<reference evidence="2" key="1">
    <citation type="submission" date="2023-03" db="EMBL/GenBank/DDBJ databases">
        <title>Massive genome expansion in bonnet fungi (Mycena s.s.) driven by repeated elements and novel gene families across ecological guilds.</title>
        <authorList>
            <consortium name="Lawrence Berkeley National Laboratory"/>
            <person name="Harder C.B."/>
            <person name="Miyauchi S."/>
            <person name="Viragh M."/>
            <person name="Kuo A."/>
            <person name="Thoen E."/>
            <person name="Andreopoulos B."/>
            <person name="Lu D."/>
            <person name="Skrede I."/>
            <person name="Drula E."/>
            <person name="Henrissat B."/>
            <person name="Morin E."/>
            <person name="Kohler A."/>
            <person name="Barry K."/>
            <person name="LaButti K."/>
            <person name="Morin E."/>
            <person name="Salamov A."/>
            <person name="Lipzen A."/>
            <person name="Mereny Z."/>
            <person name="Hegedus B."/>
            <person name="Baldrian P."/>
            <person name="Stursova M."/>
            <person name="Weitz H."/>
            <person name="Taylor A."/>
            <person name="Grigoriev I.V."/>
            <person name="Nagy L.G."/>
            <person name="Martin F."/>
            <person name="Kauserud H."/>
        </authorList>
    </citation>
    <scope>NUCLEOTIDE SEQUENCE</scope>
    <source>
        <strain evidence="2">CBHHK002</strain>
    </source>
</reference>
<keyword evidence="1" id="KW-0812">Transmembrane</keyword>
<evidence type="ECO:0000313" key="3">
    <source>
        <dbReference type="Proteomes" id="UP001218218"/>
    </source>
</evidence>
<organism evidence="2 3">
    <name type="scientific">Mycena albidolilacea</name>
    <dbReference type="NCBI Taxonomy" id="1033008"/>
    <lineage>
        <taxon>Eukaryota</taxon>
        <taxon>Fungi</taxon>
        <taxon>Dikarya</taxon>
        <taxon>Basidiomycota</taxon>
        <taxon>Agaricomycotina</taxon>
        <taxon>Agaricomycetes</taxon>
        <taxon>Agaricomycetidae</taxon>
        <taxon>Agaricales</taxon>
        <taxon>Marasmiineae</taxon>
        <taxon>Mycenaceae</taxon>
        <taxon>Mycena</taxon>
    </lineage>
</organism>
<comment type="caution">
    <text evidence="2">The sequence shown here is derived from an EMBL/GenBank/DDBJ whole genome shotgun (WGS) entry which is preliminary data.</text>
</comment>
<keyword evidence="3" id="KW-1185">Reference proteome</keyword>
<proteinExistence type="predicted"/>
<dbReference type="Proteomes" id="UP001218218">
    <property type="component" value="Unassembled WGS sequence"/>
</dbReference>